<accession>A0A433UAE2</accession>
<dbReference type="OrthoDB" id="415411at2759"/>
<reference evidence="2 3" key="1">
    <citation type="submission" date="2019-01" db="EMBL/GenBank/DDBJ databases">
        <title>A draft genome assembly of the solar-powered sea slug Elysia chlorotica.</title>
        <authorList>
            <person name="Cai H."/>
            <person name="Li Q."/>
            <person name="Fang X."/>
            <person name="Li J."/>
            <person name="Curtis N.E."/>
            <person name="Altenburger A."/>
            <person name="Shibata T."/>
            <person name="Feng M."/>
            <person name="Maeda T."/>
            <person name="Schwartz J.A."/>
            <person name="Shigenobu S."/>
            <person name="Lundholm N."/>
            <person name="Nishiyama T."/>
            <person name="Yang H."/>
            <person name="Hasebe M."/>
            <person name="Li S."/>
            <person name="Pierce S.K."/>
            <person name="Wang J."/>
        </authorList>
    </citation>
    <scope>NUCLEOTIDE SEQUENCE [LARGE SCALE GENOMIC DNA]</scope>
    <source>
        <strain evidence="2">EC2010</strain>
        <tissue evidence="2">Whole organism of an adult</tissue>
    </source>
</reference>
<keyword evidence="1" id="KW-0812">Transmembrane</keyword>
<dbReference type="InterPro" id="IPR002591">
    <property type="entry name" value="Phosphodiest/P_Trfase"/>
</dbReference>
<gene>
    <name evidence="2" type="ORF">EGW08_001473</name>
</gene>
<protein>
    <recommendedName>
        <fullName evidence="4">AP3A hydrolase</fullName>
    </recommendedName>
</protein>
<dbReference type="Gene3D" id="3.30.1360.180">
    <property type="match status" value="1"/>
</dbReference>
<dbReference type="GO" id="GO:0016787">
    <property type="term" value="F:hydrolase activity"/>
    <property type="evidence" value="ECO:0007669"/>
    <property type="project" value="UniProtKB-ARBA"/>
</dbReference>
<dbReference type="Proteomes" id="UP000271974">
    <property type="component" value="Unassembled WGS sequence"/>
</dbReference>
<feature type="transmembrane region" description="Helical" evidence="1">
    <location>
        <begin position="32"/>
        <end position="51"/>
    </location>
</feature>
<name>A0A433UAE2_ELYCH</name>
<proteinExistence type="predicted"/>
<keyword evidence="1" id="KW-1133">Transmembrane helix</keyword>
<dbReference type="InterPro" id="IPR017850">
    <property type="entry name" value="Alkaline_phosphatase_core_sf"/>
</dbReference>
<dbReference type="CDD" id="cd16018">
    <property type="entry name" value="Enpp"/>
    <property type="match status" value="1"/>
</dbReference>
<dbReference type="PANTHER" id="PTHR10151:SF120">
    <property type="entry name" value="BIS(5'-ADENOSYL)-TRIPHOSPHATASE"/>
    <property type="match status" value="1"/>
</dbReference>
<keyword evidence="1" id="KW-0472">Membrane</keyword>
<evidence type="ECO:0000313" key="2">
    <source>
        <dbReference type="EMBL" id="RUS90762.1"/>
    </source>
</evidence>
<dbReference type="AlphaFoldDB" id="A0A433UAE2"/>
<evidence type="ECO:0008006" key="4">
    <source>
        <dbReference type="Google" id="ProtNLM"/>
    </source>
</evidence>
<comment type="caution">
    <text evidence="2">The sequence shown here is derived from an EMBL/GenBank/DDBJ whole genome shotgun (WGS) entry which is preliminary data.</text>
</comment>
<dbReference type="SUPFAM" id="SSF53649">
    <property type="entry name" value="Alkaline phosphatase-like"/>
    <property type="match status" value="1"/>
</dbReference>
<sequence length="516" mass="58651">MYSGFGSRSNSRVCSNFKSAFSTMFSNSGPKFRCLIGGFLTSLVILSWTIFPKTASHFVKASPLLIVSFDGFRWDYLSRTATPNFDHIIKTGVHAQKGLTNVFTTSTLTNHWSIVTGLYAESHGIIENDMYDPELNKTYVPLYKDKYARNDPRFYDTGVEPIWVTNQLQNTHGRSGSIMWWGAENVIKSTRPTHHMPYSLERNYKFRVDTIIKWFTDEYPINLGLLYFNEPDHTAHMCGPESENVTKLIEYADEITGYLFEKLKEKNLFGHINVIITSDHGFASTSKKRLIHLDKFVDRNLYQVVHYSPVLSLIPVTGYETTVYNKLKEASKTQNFTVYYKNEIPERLHYKNNKRVTPIIAIADMTYSFISNMSDDAFELAGTHGYDNKERAMRPFFMATGPSFKSGFQVDTFNSVDLYPLMCHLLDLHPAPNNGSMNVVSLLLKGEEHETTFITLVTYIVSLVIIATFGGVFAVGACRNRRYLKRTARPINVSEILGGNNGAHIGLLSGDEEDEF</sequence>
<dbReference type="Gene3D" id="3.40.720.10">
    <property type="entry name" value="Alkaline Phosphatase, subunit A"/>
    <property type="match status" value="1"/>
</dbReference>
<evidence type="ECO:0000313" key="3">
    <source>
        <dbReference type="Proteomes" id="UP000271974"/>
    </source>
</evidence>
<dbReference type="EMBL" id="RQTK01000025">
    <property type="protein sequence ID" value="RUS90762.1"/>
    <property type="molecule type" value="Genomic_DNA"/>
</dbReference>
<organism evidence="2 3">
    <name type="scientific">Elysia chlorotica</name>
    <name type="common">Eastern emerald elysia</name>
    <name type="synonym">Sea slug</name>
    <dbReference type="NCBI Taxonomy" id="188477"/>
    <lineage>
        <taxon>Eukaryota</taxon>
        <taxon>Metazoa</taxon>
        <taxon>Spiralia</taxon>
        <taxon>Lophotrochozoa</taxon>
        <taxon>Mollusca</taxon>
        <taxon>Gastropoda</taxon>
        <taxon>Heterobranchia</taxon>
        <taxon>Euthyneura</taxon>
        <taxon>Panpulmonata</taxon>
        <taxon>Sacoglossa</taxon>
        <taxon>Placobranchoidea</taxon>
        <taxon>Plakobranchidae</taxon>
        <taxon>Elysia</taxon>
    </lineage>
</organism>
<keyword evidence="3" id="KW-1185">Reference proteome</keyword>
<evidence type="ECO:0000256" key="1">
    <source>
        <dbReference type="SAM" id="Phobius"/>
    </source>
</evidence>
<dbReference type="Pfam" id="PF01663">
    <property type="entry name" value="Phosphodiest"/>
    <property type="match status" value="1"/>
</dbReference>
<dbReference type="PANTHER" id="PTHR10151">
    <property type="entry name" value="ECTONUCLEOTIDE PYROPHOSPHATASE/PHOSPHODIESTERASE"/>
    <property type="match status" value="1"/>
</dbReference>
<feature type="transmembrane region" description="Helical" evidence="1">
    <location>
        <begin position="453"/>
        <end position="476"/>
    </location>
</feature>
<dbReference type="STRING" id="188477.A0A433UAE2"/>